<dbReference type="PRINTS" id="PR00381">
    <property type="entry name" value="KINESINLIGHT"/>
</dbReference>
<feature type="domain" description="AAA+ ATPase" evidence="2">
    <location>
        <begin position="278"/>
        <end position="424"/>
    </location>
</feature>
<dbReference type="STRING" id="105696.A0A1Y2M1Z4"/>
<dbReference type="InterPro" id="IPR010730">
    <property type="entry name" value="HET"/>
</dbReference>
<dbReference type="EMBL" id="KZ107842">
    <property type="protein sequence ID" value="OSS50032.1"/>
    <property type="molecule type" value="Genomic_DNA"/>
</dbReference>
<name>A0A1Y2M1Z4_EPING</name>
<evidence type="ECO:0000313" key="3">
    <source>
        <dbReference type="EMBL" id="OSS50032.1"/>
    </source>
</evidence>
<dbReference type="InterPro" id="IPR002182">
    <property type="entry name" value="NB-ARC"/>
</dbReference>
<dbReference type="Gene3D" id="3.40.50.300">
    <property type="entry name" value="P-loop containing nucleotide triphosphate hydrolases"/>
    <property type="match status" value="1"/>
</dbReference>
<dbReference type="PANTHER" id="PTHR46082:SF6">
    <property type="entry name" value="AAA+ ATPASE DOMAIN-CONTAINING PROTEIN-RELATED"/>
    <property type="match status" value="1"/>
</dbReference>
<gene>
    <name evidence="3" type="ORF">B5807_05248</name>
</gene>
<reference evidence="3 4" key="1">
    <citation type="journal article" date="2017" name="Genome Announc.">
        <title>Genome sequence of the saprophytic ascomycete Epicoccum nigrum ICMP 19927 strain isolated from New Zealand.</title>
        <authorList>
            <person name="Fokin M."/>
            <person name="Fleetwood D."/>
            <person name="Weir B.S."/>
            <person name="Villas-Boas S.G."/>
        </authorList>
    </citation>
    <scope>NUCLEOTIDE SEQUENCE [LARGE SCALE GENOMIC DNA]</scope>
    <source>
        <strain evidence="3 4">ICMP 19927</strain>
    </source>
</reference>
<dbReference type="InParanoid" id="A0A1Y2M1Z4"/>
<sequence>MRLLHFNALNRLILTDFRGKSIPPYAILSHRWGDSEALFEDVSNGTYKGKEEGSKKLRFCAEQAARDGLQYFWIDTCCIDRWDNKERSKAINSMFQWYRNAARCYVFLSDVSVASATAASQRSNWEISFRGSDWFTRGWTLQELIAPVSVEFFSLEGQHVGDKASLSQLLHDRTGIPLAALQNTPLDQFSTSERQRWAENRRTTEEEDIVYCLLGLLGVSMPTTYGEGQESARRRLQIEIEATGSAPSIIPFSRNESFVGRESQLAELETKLFSNNQTTTMLAVVGPSGTGKSQLALEAAHRTRLNNKDCSVFWMDASDMNSLYRSYASVTQKLGVFGADDDQADPKQVVKRWVAAISVRQCLLVYDNVRSSTLRANDSSAREATDLTDFLPRSKLCSVIFTTTESNTAKALVSQDVIVLRELTPDTALRMLQNCLTTPLPNAEQQEAMHLLRELSYLPLAVVQAAACINASNMTVQQYRAQLAEHKEAALEYSDDPSKGELRESGLRTTVAATLSLSMSQVRHSNAVAVDYLFLAACVDQKDISLELLEAASPQARKDAIKALDRYALIIRRPAESALDVHRLVHSALRKRLQTEGRLQEWIKRTTRQLLWLFPNDDHSKRSKWRRLLPHAQYVLSHTLRDHGKERLDLAWKCAVALHSDGKYKGAEELFVQVMQARKRVLGDEHPDTLSSMANLASTYRNQGRWKEAEELEVQVMQTSKRVLGDEHPRTLRSLGNLASTYTNQGRWKEAEELDVQVMQTSKRMLGDEHPDTLSSMANLASTYRDQGRWKEAEELEVQVMQTSKRVLGDEHPSTLISMANLASTYTNQGRWKEAEELEVQVMQTSKRVLGDEHPSTLTSMANLALTYLHQEQWKEAEELGVEVMQTTKRMLGDKHPDTLSSMANLASTYRDQGRWKEAEELDVQVMQARKRVLGDEHPSTLISMANLASTYWNQGRWKEAEELQVQVVQARKRVLGDEHPSTLTSMANLASTYRNQGRWKDAEELEVEVMETRKTKLGVDHPDTLTSMANLAFTWRSLGQSAEAIALMQQCVRQRSKVLRDRHSDLVSSLRALEQWEAEEAEAECYDPCRRSGTVAKKKQRPP</sequence>
<dbReference type="AlphaFoldDB" id="A0A1Y2M1Z4"/>
<dbReference type="InterPro" id="IPR027417">
    <property type="entry name" value="P-loop_NTPase"/>
</dbReference>
<keyword evidence="4" id="KW-1185">Reference proteome</keyword>
<organism evidence="3 4">
    <name type="scientific">Epicoccum nigrum</name>
    <name type="common">Soil fungus</name>
    <name type="synonym">Epicoccum purpurascens</name>
    <dbReference type="NCBI Taxonomy" id="105696"/>
    <lineage>
        <taxon>Eukaryota</taxon>
        <taxon>Fungi</taxon>
        <taxon>Dikarya</taxon>
        <taxon>Ascomycota</taxon>
        <taxon>Pezizomycotina</taxon>
        <taxon>Dothideomycetes</taxon>
        <taxon>Pleosporomycetidae</taxon>
        <taxon>Pleosporales</taxon>
        <taxon>Pleosporineae</taxon>
        <taxon>Didymellaceae</taxon>
        <taxon>Epicoccum</taxon>
    </lineage>
</organism>
<dbReference type="Proteomes" id="UP000193240">
    <property type="component" value="Unassembled WGS sequence"/>
</dbReference>
<proteinExistence type="predicted"/>
<dbReference type="SUPFAM" id="SSF48452">
    <property type="entry name" value="TPR-like"/>
    <property type="match status" value="3"/>
</dbReference>
<dbReference type="Pfam" id="PF00931">
    <property type="entry name" value="NB-ARC"/>
    <property type="match status" value="1"/>
</dbReference>
<dbReference type="Pfam" id="PF13374">
    <property type="entry name" value="TPR_10"/>
    <property type="match status" value="6"/>
</dbReference>
<dbReference type="InterPro" id="IPR053137">
    <property type="entry name" value="NLR-like"/>
</dbReference>
<keyword evidence="1" id="KW-0175">Coiled coil</keyword>
<dbReference type="Pfam" id="PF13424">
    <property type="entry name" value="TPR_12"/>
    <property type="match status" value="2"/>
</dbReference>
<evidence type="ECO:0000259" key="2">
    <source>
        <dbReference type="SMART" id="SM00382"/>
    </source>
</evidence>
<dbReference type="PANTHER" id="PTHR46082">
    <property type="entry name" value="ATP/GTP-BINDING PROTEIN-RELATED"/>
    <property type="match status" value="1"/>
</dbReference>
<protein>
    <recommendedName>
        <fullName evidence="2">AAA+ ATPase domain-containing protein</fullName>
    </recommendedName>
</protein>
<dbReference type="Pfam" id="PF06985">
    <property type="entry name" value="HET"/>
    <property type="match status" value="1"/>
</dbReference>
<dbReference type="InterPro" id="IPR003593">
    <property type="entry name" value="AAA+_ATPase"/>
</dbReference>
<dbReference type="Gene3D" id="1.25.40.10">
    <property type="entry name" value="Tetratricopeptide repeat domain"/>
    <property type="match status" value="3"/>
</dbReference>
<dbReference type="InterPro" id="IPR011990">
    <property type="entry name" value="TPR-like_helical_dom_sf"/>
</dbReference>
<evidence type="ECO:0000313" key="4">
    <source>
        <dbReference type="Proteomes" id="UP000193240"/>
    </source>
</evidence>
<dbReference type="OMA" id="STYTNQG"/>
<accession>A0A1Y2M1Z4</accession>
<dbReference type="GO" id="GO:0043531">
    <property type="term" value="F:ADP binding"/>
    <property type="evidence" value="ECO:0007669"/>
    <property type="project" value="InterPro"/>
</dbReference>
<feature type="coiled-coil region" evidence="1">
    <location>
        <begin position="469"/>
        <end position="496"/>
    </location>
</feature>
<dbReference type="SUPFAM" id="SSF52540">
    <property type="entry name" value="P-loop containing nucleoside triphosphate hydrolases"/>
    <property type="match status" value="1"/>
</dbReference>
<evidence type="ECO:0000256" key="1">
    <source>
        <dbReference type="SAM" id="Coils"/>
    </source>
</evidence>
<dbReference type="SMART" id="SM00382">
    <property type="entry name" value="AAA"/>
    <property type="match status" value="1"/>
</dbReference>